<gene>
    <name evidence="1" type="ORF">P5633_04690</name>
</gene>
<reference evidence="1" key="1">
    <citation type="submission" date="2025-02" db="EMBL/GenBank/DDBJ databases">
        <title>Complete genome sequences of 52 Bacillus and Priestia strains isolated from West-African fermentations and 26 reference strains from the DSMZ collection.</title>
        <authorList>
            <person name="Wiedenbein E.S."/>
            <person name="Canoy T.S."/>
            <person name="Hui Y."/>
            <person name="Parkouda C."/>
            <person name="Dawende C."/>
            <person name="Ametefe E."/>
            <person name="Jespersen L."/>
            <person name="Nielsen D.S."/>
        </authorList>
    </citation>
    <scope>NUCLEOTIDE SEQUENCE</scope>
    <source>
        <strain evidence="1">PRO56</strain>
    </source>
</reference>
<evidence type="ECO:0000313" key="2">
    <source>
        <dbReference type="Proteomes" id="UP001214898"/>
    </source>
</evidence>
<organism evidence="1 2">
    <name type="scientific">Bacillus subtilis</name>
    <dbReference type="NCBI Taxonomy" id="1423"/>
    <lineage>
        <taxon>Bacteria</taxon>
        <taxon>Bacillati</taxon>
        <taxon>Bacillota</taxon>
        <taxon>Bacilli</taxon>
        <taxon>Bacillales</taxon>
        <taxon>Bacillaceae</taxon>
        <taxon>Bacillus</taxon>
    </lineage>
</organism>
<proteinExistence type="predicted"/>
<protein>
    <submittedName>
        <fullName evidence="1">Uncharacterized protein</fullName>
    </submittedName>
</protein>
<dbReference type="Proteomes" id="UP001214898">
    <property type="component" value="Chromosome"/>
</dbReference>
<evidence type="ECO:0000313" key="1">
    <source>
        <dbReference type="EMBL" id="WEY85494.1"/>
    </source>
</evidence>
<name>A0AAX3RS76_BACIU</name>
<sequence>MKNIWRMKKEGNGVGARGIKTGEGFPAHRVIRVCFQNLTECSLYYAKLLFTKARLLCSHHLIMTMHVPRGDRITGCLSYVADTPFVLKLGAAIAFE</sequence>
<dbReference type="AlphaFoldDB" id="A0AAX3RS76"/>
<accession>A0AAX3RS76</accession>
<dbReference type="EMBL" id="CP120576">
    <property type="protein sequence ID" value="WEY85494.1"/>
    <property type="molecule type" value="Genomic_DNA"/>
</dbReference>